<dbReference type="AlphaFoldDB" id="A0A7R9H696"/>
<organism evidence="1">
    <name type="scientific">Timema poppense</name>
    <name type="common">Walking stick</name>
    <dbReference type="NCBI Taxonomy" id="170557"/>
    <lineage>
        <taxon>Eukaryota</taxon>
        <taxon>Metazoa</taxon>
        <taxon>Ecdysozoa</taxon>
        <taxon>Arthropoda</taxon>
        <taxon>Hexapoda</taxon>
        <taxon>Insecta</taxon>
        <taxon>Pterygota</taxon>
        <taxon>Neoptera</taxon>
        <taxon>Polyneoptera</taxon>
        <taxon>Phasmatodea</taxon>
        <taxon>Timematodea</taxon>
        <taxon>Timematoidea</taxon>
        <taxon>Timematidae</taxon>
        <taxon>Timema</taxon>
    </lineage>
</organism>
<reference evidence="1" key="1">
    <citation type="submission" date="2020-11" db="EMBL/GenBank/DDBJ databases">
        <authorList>
            <person name="Tran Van P."/>
        </authorList>
    </citation>
    <scope>NUCLEOTIDE SEQUENCE</scope>
</reference>
<accession>A0A7R9H696</accession>
<protein>
    <submittedName>
        <fullName evidence="1">Uncharacterized protein</fullName>
    </submittedName>
</protein>
<sequence>MCGFHPWIQGCEEECIGILHDYPDRSTLDHKISNEKPPPVHPTEIRTLISPSSAVELNTTSALANYATGIKISCIMTTSVVHWSKFLGSIPSASRFFCVVVGLEQTEFSLRAHIQASMASTSILTLAALPLPGLCQPPSTARTASQFMFSEPSMTTSPLYSAPKRTLLSSDLRDGHCLSRLHVPIGSALFLPLNKARQQWRVWNTDFILPPTATNVARTSSHLPPQLTLPGLLRTCHRDTCVTKTPHPSTSPPPSFPPACPFSPAISWDGLHPPLQQGPPTEDPEEDIGDRVLPLRVYFLLPRPQHPNPLTFPLGSRISESPYP</sequence>
<evidence type="ECO:0000313" key="1">
    <source>
        <dbReference type="EMBL" id="CAD7410470.1"/>
    </source>
</evidence>
<gene>
    <name evidence="1" type="ORF">TPSB3V08_LOCUS7364</name>
</gene>
<dbReference type="EMBL" id="OD004777">
    <property type="protein sequence ID" value="CAD7410470.1"/>
    <property type="molecule type" value="Genomic_DNA"/>
</dbReference>
<name>A0A7R9H696_TIMPO</name>
<proteinExistence type="predicted"/>